<dbReference type="OrthoDB" id="2273115at2"/>
<dbReference type="EMBL" id="SHLC01000001">
    <property type="protein sequence ID" value="RZU65188.1"/>
    <property type="molecule type" value="Genomic_DNA"/>
</dbReference>
<dbReference type="SUPFAM" id="SSF56281">
    <property type="entry name" value="Metallo-hydrolase/oxidoreductase"/>
    <property type="match status" value="1"/>
</dbReference>
<proteinExistence type="predicted"/>
<dbReference type="InterPro" id="IPR036866">
    <property type="entry name" value="RibonucZ/Hydroxyglut_hydro"/>
</dbReference>
<dbReference type="PANTHER" id="PTHR42951:SF4">
    <property type="entry name" value="ACYL-COENZYME A THIOESTERASE MBLAC2"/>
    <property type="match status" value="1"/>
</dbReference>
<evidence type="ECO:0000313" key="3">
    <source>
        <dbReference type="Proteomes" id="UP000291483"/>
    </source>
</evidence>
<sequence length="277" mass="30025">MTDWAEVADGVWHARYHPIDISTVLVRGDDGLLLVDTRCNPREAAELRADVDALKLGPIRWVVNTHAHYDHSFGNQEFGGTATIYGHRRIPAHFRDFEQPRLDVWTADPAAQPQYDWADVVLTPPHELLGESRELDLGGRAARLIPLPPGHTDTDLVVHIPDADCWIVGDIVEESGPPMFGSGSFPFTWPQVIRDLAAEVGGTDVVIPGHGKAVDRRFMLRQAAELGAVADAITAAHAERLGVAAATTRIAADSGLPEEIVEPAVRRGFAQLGGATP</sequence>
<dbReference type="GO" id="GO:0016787">
    <property type="term" value="F:hydrolase activity"/>
    <property type="evidence" value="ECO:0007669"/>
    <property type="project" value="UniProtKB-KW"/>
</dbReference>
<keyword evidence="2" id="KW-0378">Hydrolase</keyword>
<dbReference type="Gene3D" id="3.60.15.10">
    <property type="entry name" value="Ribonuclease Z/Hydroxyacylglutathione hydrolase-like"/>
    <property type="match status" value="1"/>
</dbReference>
<dbReference type="PANTHER" id="PTHR42951">
    <property type="entry name" value="METALLO-BETA-LACTAMASE DOMAIN-CONTAINING"/>
    <property type="match status" value="1"/>
</dbReference>
<dbReference type="Proteomes" id="UP000291483">
    <property type="component" value="Unassembled WGS sequence"/>
</dbReference>
<evidence type="ECO:0000259" key="1">
    <source>
        <dbReference type="SMART" id="SM00849"/>
    </source>
</evidence>
<reference evidence="2 3" key="1">
    <citation type="submission" date="2019-02" db="EMBL/GenBank/DDBJ databases">
        <title>Sequencing the genomes of 1000 actinobacteria strains.</title>
        <authorList>
            <person name="Klenk H.-P."/>
        </authorList>
    </citation>
    <scope>NUCLEOTIDE SEQUENCE [LARGE SCALE GENOMIC DNA]</scope>
    <source>
        <strain evidence="2 3">DSM 18319</strain>
    </source>
</reference>
<evidence type="ECO:0000313" key="2">
    <source>
        <dbReference type="EMBL" id="RZU65188.1"/>
    </source>
</evidence>
<keyword evidence="3" id="KW-1185">Reference proteome</keyword>
<organism evidence="2 3">
    <name type="scientific">Microterricola gilva</name>
    <dbReference type="NCBI Taxonomy" id="393267"/>
    <lineage>
        <taxon>Bacteria</taxon>
        <taxon>Bacillati</taxon>
        <taxon>Actinomycetota</taxon>
        <taxon>Actinomycetes</taxon>
        <taxon>Micrococcales</taxon>
        <taxon>Microbacteriaceae</taxon>
        <taxon>Microterricola</taxon>
    </lineage>
</organism>
<name>A0A4Q8AL77_9MICO</name>
<dbReference type="CDD" id="cd16282">
    <property type="entry name" value="metallo-hydrolase-like_MBL-fold"/>
    <property type="match status" value="1"/>
</dbReference>
<protein>
    <submittedName>
        <fullName evidence="2">Glyoxylase-like metal-dependent hydrolase (Beta-lactamase superfamily II)</fullName>
    </submittedName>
</protein>
<feature type="domain" description="Metallo-beta-lactamase" evidence="1">
    <location>
        <begin position="20"/>
        <end position="210"/>
    </location>
</feature>
<accession>A0A4Q8AL77</accession>
<dbReference type="RefSeq" id="WP_130505580.1">
    <property type="nucleotide sequence ID" value="NZ_SHLC01000001.1"/>
</dbReference>
<dbReference type="Pfam" id="PF00753">
    <property type="entry name" value="Lactamase_B"/>
    <property type="match status" value="1"/>
</dbReference>
<dbReference type="SMART" id="SM00849">
    <property type="entry name" value="Lactamase_B"/>
    <property type="match status" value="1"/>
</dbReference>
<gene>
    <name evidence="2" type="ORF">EV379_1511</name>
</gene>
<dbReference type="InterPro" id="IPR050855">
    <property type="entry name" value="NDM-1-like"/>
</dbReference>
<dbReference type="InterPro" id="IPR001279">
    <property type="entry name" value="Metallo-B-lactamas"/>
</dbReference>
<dbReference type="AlphaFoldDB" id="A0A4Q8AL77"/>
<comment type="caution">
    <text evidence="2">The sequence shown here is derived from an EMBL/GenBank/DDBJ whole genome shotgun (WGS) entry which is preliminary data.</text>
</comment>